<dbReference type="Gene3D" id="1.10.287.950">
    <property type="entry name" value="Methyl-accepting chemotaxis protein"/>
    <property type="match status" value="1"/>
</dbReference>
<evidence type="ECO:0000256" key="1">
    <source>
        <dbReference type="ARBA" id="ARBA00004236"/>
    </source>
</evidence>
<dbReference type="PROSITE" id="PS50885">
    <property type="entry name" value="HAMP"/>
    <property type="match status" value="1"/>
</dbReference>
<dbReference type="InterPro" id="IPR004089">
    <property type="entry name" value="MCPsignal_dom"/>
</dbReference>
<evidence type="ECO:0000313" key="11">
    <source>
        <dbReference type="Proteomes" id="UP000269097"/>
    </source>
</evidence>
<evidence type="ECO:0000256" key="2">
    <source>
        <dbReference type="ARBA" id="ARBA00022475"/>
    </source>
</evidence>
<keyword evidence="7" id="KW-1133">Transmembrane helix</keyword>
<evidence type="ECO:0000259" key="8">
    <source>
        <dbReference type="PROSITE" id="PS50111"/>
    </source>
</evidence>
<comment type="subcellular location">
    <subcellularLocation>
        <location evidence="1">Cell membrane</location>
    </subcellularLocation>
</comment>
<proteinExistence type="inferred from homology"/>
<dbReference type="Pfam" id="PF00672">
    <property type="entry name" value="HAMP"/>
    <property type="match status" value="1"/>
</dbReference>
<evidence type="ECO:0000256" key="4">
    <source>
        <dbReference type="ARBA" id="ARBA00023224"/>
    </source>
</evidence>
<dbReference type="PROSITE" id="PS51257">
    <property type="entry name" value="PROKAR_LIPOPROTEIN"/>
    <property type="match status" value="1"/>
</dbReference>
<keyword evidence="3 7" id="KW-0472">Membrane</keyword>
<feature type="domain" description="HAMP" evidence="9">
    <location>
        <begin position="76"/>
        <end position="129"/>
    </location>
</feature>
<dbReference type="EMBL" id="CP033433">
    <property type="protein sequence ID" value="AYQ73409.1"/>
    <property type="molecule type" value="Genomic_DNA"/>
</dbReference>
<reference evidence="10 11" key="1">
    <citation type="submission" date="2018-10" db="EMBL/GenBank/DDBJ databases">
        <title>Genome Sequence of Cohnella sp.</title>
        <authorList>
            <person name="Srinivasan S."/>
            <person name="Kim M.K."/>
        </authorList>
    </citation>
    <scope>NUCLEOTIDE SEQUENCE [LARGE SCALE GENOMIC DNA]</scope>
    <source>
        <strain evidence="10 11">18JY8-7</strain>
    </source>
</reference>
<dbReference type="CDD" id="cd06225">
    <property type="entry name" value="HAMP"/>
    <property type="match status" value="1"/>
</dbReference>
<gene>
    <name evidence="10" type="ORF">EAV92_12995</name>
</gene>
<evidence type="ECO:0000256" key="6">
    <source>
        <dbReference type="PROSITE-ProRule" id="PRU00284"/>
    </source>
</evidence>
<dbReference type="KEGG" id="coh:EAV92_12995"/>
<protein>
    <submittedName>
        <fullName evidence="10">Methyl-accepting chemotaxis protein</fullName>
    </submittedName>
</protein>
<dbReference type="GO" id="GO:0007165">
    <property type="term" value="P:signal transduction"/>
    <property type="evidence" value="ECO:0007669"/>
    <property type="project" value="UniProtKB-KW"/>
</dbReference>
<dbReference type="SMART" id="SM00304">
    <property type="entry name" value="HAMP"/>
    <property type="match status" value="1"/>
</dbReference>
<keyword evidence="11" id="KW-1185">Reference proteome</keyword>
<dbReference type="InterPro" id="IPR003660">
    <property type="entry name" value="HAMP_dom"/>
</dbReference>
<feature type="domain" description="Methyl-accepting transducer" evidence="8">
    <location>
        <begin position="148"/>
        <end position="419"/>
    </location>
</feature>
<evidence type="ECO:0000259" key="9">
    <source>
        <dbReference type="PROSITE" id="PS50885"/>
    </source>
</evidence>
<evidence type="ECO:0000256" key="5">
    <source>
        <dbReference type="ARBA" id="ARBA00029447"/>
    </source>
</evidence>
<dbReference type="SUPFAM" id="SSF58104">
    <property type="entry name" value="Methyl-accepting chemotaxis protein (MCP) signaling domain"/>
    <property type="match status" value="1"/>
</dbReference>
<name>A0A3G3K0W1_9BACL</name>
<dbReference type="PROSITE" id="PS50111">
    <property type="entry name" value="CHEMOTAXIS_TRANSDUC_2"/>
    <property type="match status" value="1"/>
</dbReference>
<dbReference type="AlphaFoldDB" id="A0A3G3K0W1"/>
<dbReference type="PANTHER" id="PTHR32089:SF112">
    <property type="entry name" value="LYSOZYME-LIKE PROTEIN-RELATED"/>
    <property type="match status" value="1"/>
</dbReference>
<accession>A0A3G3K0W1</accession>
<dbReference type="Gene3D" id="6.10.340.10">
    <property type="match status" value="1"/>
</dbReference>
<keyword evidence="2" id="KW-1003">Cell membrane</keyword>
<dbReference type="Pfam" id="PF00015">
    <property type="entry name" value="MCPsignal"/>
    <property type="match status" value="1"/>
</dbReference>
<feature type="transmembrane region" description="Helical" evidence="7">
    <location>
        <begin position="53"/>
        <end position="79"/>
    </location>
</feature>
<dbReference type="Proteomes" id="UP000269097">
    <property type="component" value="Chromosome"/>
</dbReference>
<evidence type="ECO:0000256" key="7">
    <source>
        <dbReference type="SAM" id="Phobius"/>
    </source>
</evidence>
<dbReference type="PANTHER" id="PTHR32089">
    <property type="entry name" value="METHYL-ACCEPTING CHEMOTAXIS PROTEIN MCPB"/>
    <property type="match status" value="1"/>
</dbReference>
<comment type="similarity">
    <text evidence="5">Belongs to the methyl-accepting chemotaxis (MCP) protein family.</text>
</comment>
<evidence type="ECO:0000313" key="10">
    <source>
        <dbReference type="EMBL" id="AYQ73409.1"/>
    </source>
</evidence>
<keyword evidence="4 6" id="KW-0807">Transducer</keyword>
<dbReference type="GO" id="GO:0005886">
    <property type="term" value="C:plasma membrane"/>
    <property type="evidence" value="ECO:0007669"/>
    <property type="project" value="UniProtKB-SubCell"/>
</dbReference>
<evidence type="ECO:0000256" key="3">
    <source>
        <dbReference type="ARBA" id="ARBA00023136"/>
    </source>
</evidence>
<organism evidence="10 11">
    <name type="scientific">Cohnella candidum</name>
    <dbReference type="NCBI Taxonomy" id="2674991"/>
    <lineage>
        <taxon>Bacteria</taxon>
        <taxon>Bacillati</taxon>
        <taxon>Bacillota</taxon>
        <taxon>Bacilli</taxon>
        <taxon>Bacillales</taxon>
        <taxon>Paenibacillaceae</taxon>
        <taxon>Cohnella</taxon>
    </lineage>
</organism>
<dbReference type="SMART" id="SM00283">
    <property type="entry name" value="MA"/>
    <property type="match status" value="1"/>
</dbReference>
<sequence length="434" mass="45703">MITLHRRGRTTLRLGLVKKIVIGITAVSVVTYGCSAFFIFYLKDLIAPSMASWAYVSMILLLGIVWSGILGWLGAIWLIRPLLRLSAAANEAATGNLKVQIPIHPSDDEIRLLSESFAKMIGGLRQLIGDLSGNVTFTRDHVRALSGGMEEAAMQAEQVAGATETIAGGAAEQAESAMATFAAVTRIKETAEAMGGRADASRAIAHDMLETLADSEAIVRSLVDGMMEMARSSRESMRIVEELRENANHIRSISSVVGGIAGQTHLLALNASIEAARAGETGQGFAVVAGEIRKLAEESADAVKNINRLIAGMEAGVSGVVKKTSAQERLAMAESGKGEAAKAALDRISLAVKETANAVDGIAAGIAEQLDQVESAKDKTREVGEIAKRISASIRQVSSSVQEQMAVSEELAAASSALENQADALHAKVGVFRV</sequence>
<keyword evidence="7" id="KW-0812">Transmembrane</keyword>
<feature type="transmembrane region" description="Helical" evidence="7">
    <location>
        <begin position="20"/>
        <end position="41"/>
    </location>
</feature>